<dbReference type="Pfam" id="PF00005">
    <property type="entry name" value="ABC_tran"/>
    <property type="match status" value="1"/>
</dbReference>
<dbReference type="GO" id="GO:0016887">
    <property type="term" value="F:ATP hydrolysis activity"/>
    <property type="evidence" value="ECO:0007669"/>
    <property type="project" value="InterPro"/>
</dbReference>
<keyword evidence="8 9" id="KW-0472">Membrane</keyword>
<dbReference type="InParanoid" id="A0A6P6XJK9"/>
<dbReference type="GO" id="GO:0016020">
    <property type="term" value="C:membrane"/>
    <property type="evidence" value="ECO:0007669"/>
    <property type="project" value="UniProtKB-SubCell"/>
</dbReference>
<dbReference type="GO" id="GO:0140359">
    <property type="term" value="F:ABC-type transporter activity"/>
    <property type="evidence" value="ECO:0007669"/>
    <property type="project" value="InterPro"/>
</dbReference>
<keyword evidence="11" id="KW-1185">Reference proteome</keyword>
<evidence type="ECO:0000256" key="2">
    <source>
        <dbReference type="ARBA" id="ARBA00008869"/>
    </source>
</evidence>
<dbReference type="PROSITE" id="PS00211">
    <property type="entry name" value="ABC_TRANSPORTER_1"/>
    <property type="match status" value="1"/>
</dbReference>
<organism evidence="11 12">
    <name type="scientific">Dermatophagoides pteronyssinus</name>
    <name type="common">European house dust mite</name>
    <dbReference type="NCBI Taxonomy" id="6956"/>
    <lineage>
        <taxon>Eukaryota</taxon>
        <taxon>Metazoa</taxon>
        <taxon>Ecdysozoa</taxon>
        <taxon>Arthropoda</taxon>
        <taxon>Chelicerata</taxon>
        <taxon>Arachnida</taxon>
        <taxon>Acari</taxon>
        <taxon>Acariformes</taxon>
        <taxon>Sarcoptiformes</taxon>
        <taxon>Astigmata</taxon>
        <taxon>Psoroptidia</taxon>
        <taxon>Analgoidea</taxon>
        <taxon>Pyroglyphidae</taxon>
        <taxon>Dermatophagoidinae</taxon>
        <taxon>Dermatophagoides</taxon>
    </lineage>
</organism>
<dbReference type="KEGG" id="dpte:113788322"/>
<evidence type="ECO:0000259" key="10">
    <source>
        <dbReference type="PROSITE" id="PS50893"/>
    </source>
</evidence>
<dbReference type="OMA" id="YEIEIMN"/>
<evidence type="ECO:0000256" key="8">
    <source>
        <dbReference type="ARBA" id="ARBA00023136"/>
    </source>
</evidence>
<comment type="similarity">
    <text evidence="2">Belongs to the ABC transporter superfamily. ABCA family.</text>
</comment>
<dbReference type="GO" id="GO:0005319">
    <property type="term" value="F:lipid transporter activity"/>
    <property type="evidence" value="ECO:0007669"/>
    <property type="project" value="TreeGrafter"/>
</dbReference>
<dbReference type="Proteomes" id="UP000515146">
    <property type="component" value="Unplaced"/>
</dbReference>
<dbReference type="CDD" id="cd03263">
    <property type="entry name" value="ABC_subfamily_A"/>
    <property type="match status" value="1"/>
</dbReference>
<feature type="domain" description="ABC transporter" evidence="10">
    <location>
        <begin position="122"/>
        <end position="362"/>
    </location>
</feature>
<dbReference type="FunFam" id="3.40.50.300:FF:000335">
    <property type="entry name" value="ATP binding cassette subfamily A member 5"/>
    <property type="match status" value="1"/>
</dbReference>
<dbReference type="PANTHER" id="PTHR19229">
    <property type="entry name" value="ATP-BINDING CASSETTE TRANSPORTER SUBFAMILY A ABCA"/>
    <property type="match status" value="1"/>
</dbReference>
<feature type="transmembrane region" description="Helical" evidence="9">
    <location>
        <begin position="6"/>
        <end position="26"/>
    </location>
</feature>
<dbReference type="OrthoDB" id="6435757at2759"/>
<keyword evidence="4 9" id="KW-0812">Transmembrane</keyword>
<comment type="subcellular location">
    <subcellularLocation>
        <location evidence="1">Membrane</location>
        <topology evidence="1">Multi-pass membrane protein</topology>
    </subcellularLocation>
</comment>
<dbReference type="Gene3D" id="3.40.50.300">
    <property type="entry name" value="P-loop containing nucleotide triphosphate hydrolases"/>
    <property type="match status" value="1"/>
</dbReference>
<reference evidence="12" key="1">
    <citation type="submission" date="2025-08" db="UniProtKB">
        <authorList>
            <consortium name="RefSeq"/>
        </authorList>
    </citation>
    <scope>IDENTIFICATION</scope>
    <source>
        <strain evidence="12">Airmid</strain>
    </source>
</reference>
<evidence type="ECO:0000256" key="5">
    <source>
        <dbReference type="ARBA" id="ARBA00022741"/>
    </source>
</evidence>
<dbReference type="InterPro" id="IPR003439">
    <property type="entry name" value="ABC_transporter-like_ATP-bd"/>
</dbReference>
<evidence type="ECO:0000256" key="1">
    <source>
        <dbReference type="ARBA" id="ARBA00004141"/>
    </source>
</evidence>
<accession>A0A6P6XJK9</accession>
<evidence type="ECO:0000256" key="6">
    <source>
        <dbReference type="ARBA" id="ARBA00022840"/>
    </source>
</evidence>
<keyword evidence="6" id="KW-0067">ATP-binding</keyword>
<keyword evidence="3" id="KW-0813">Transport</keyword>
<dbReference type="PROSITE" id="PS50893">
    <property type="entry name" value="ABC_TRANSPORTER_2"/>
    <property type="match status" value="1"/>
</dbReference>
<dbReference type="GO" id="GO:0005524">
    <property type="term" value="F:ATP binding"/>
    <property type="evidence" value="ECO:0007669"/>
    <property type="project" value="UniProtKB-KW"/>
</dbReference>
<evidence type="ECO:0000256" key="7">
    <source>
        <dbReference type="ARBA" id="ARBA00022989"/>
    </source>
</evidence>
<dbReference type="InterPro" id="IPR017871">
    <property type="entry name" value="ABC_transporter-like_CS"/>
</dbReference>
<keyword evidence="7 9" id="KW-1133">Transmembrane helix</keyword>
<dbReference type="SUPFAM" id="SSF52540">
    <property type="entry name" value="P-loop containing nucleoside triphosphate hydrolases"/>
    <property type="match status" value="1"/>
</dbReference>
<dbReference type="InterPro" id="IPR026082">
    <property type="entry name" value="ABCA"/>
</dbReference>
<protein>
    <submittedName>
        <fullName evidence="12">ATP-binding cassette sub-family A member 3-like</fullName>
    </submittedName>
</protein>
<evidence type="ECO:0000256" key="9">
    <source>
        <dbReference type="SAM" id="Phobius"/>
    </source>
</evidence>
<evidence type="ECO:0000313" key="12">
    <source>
        <dbReference type="RefSeq" id="XP_027193587.1"/>
    </source>
</evidence>
<dbReference type="SMART" id="SM00382">
    <property type="entry name" value="AAA"/>
    <property type="match status" value="1"/>
</dbReference>
<gene>
    <name evidence="12" type="primary">LOC113788322</name>
</gene>
<name>A0A6P6XJK9_DERPT</name>
<keyword evidence="5" id="KW-0547">Nucleotide-binding</keyword>
<evidence type="ECO:0000256" key="4">
    <source>
        <dbReference type="ARBA" id="ARBA00022692"/>
    </source>
</evidence>
<evidence type="ECO:0000256" key="3">
    <source>
        <dbReference type="ARBA" id="ARBA00022448"/>
    </source>
</evidence>
<dbReference type="RefSeq" id="XP_027193587.1">
    <property type="nucleotide sequence ID" value="XM_027337786.1"/>
</dbReference>
<proteinExistence type="inferred from homology"/>
<dbReference type="InterPro" id="IPR003593">
    <property type="entry name" value="AAA+_ATPase"/>
</dbReference>
<evidence type="ECO:0000313" key="11">
    <source>
        <dbReference type="Proteomes" id="UP000515146"/>
    </source>
</evidence>
<sequence>MFLWVYIGSIVSLIVYFLLILYFEALSYKSKAPDIKTIEFLDKFKQEREMFRTTALELGIPEKLFPVQFQCNKDDDVINEENRVEDIVTVYKAQCAAKEKNLPIPLVFNNLNGSPPQVLPDILISNLHYIYNTHSESVANGLIAINGLSLGLQKGQVFGLLGPNGAGKTTTINVLSYDPFLDAPPRGETYIGGINLMENPKRVFPYLGLLPQFDVLWTDITTLDNIYVFAKIKGLSNQQTLAASDALITRLELQAHKNKRLNALSGGNRKRASVVLTFLTTPRCVLIDEPSSGIDPIGRRKLMELIHERKHNATMILTTHSMEEAENLCSKVGIMMNGELQCYNTCLAIKNKYGSGFRLEIDLLKDKIKSSSDLHMVIDKITKFLKEKCNSKCYLSNHVGIKLLYLFPPINQMLPYLFELLEKEKSKLLINEYSISQPTLDQVFNSLCKKNSTANNSQP</sequence>
<dbReference type="InterPro" id="IPR027417">
    <property type="entry name" value="P-loop_NTPase"/>
</dbReference>
<dbReference type="AlphaFoldDB" id="A0A6P6XJK9"/>